<dbReference type="PANTHER" id="PTHR24305:SF166">
    <property type="entry name" value="CYTOCHROME P450 12A4, MITOCHONDRIAL-RELATED"/>
    <property type="match status" value="1"/>
</dbReference>
<evidence type="ECO:0000256" key="3">
    <source>
        <dbReference type="ARBA" id="ARBA00022723"/>
    </source>
</evidence>
<reference evidence="8 9" key="1">
    <citation type="submission" date="2017-04" db="EMBL/GenBank/DDBJ databases">
        <title>Draft genome sequence of Tuber borchii Vittad., a whitish edible truffle.</title>
        <authorList>
            <consortium name="DOE Joint Genome Institute"/>
            <person name="Murat C."/>
            <person name="Kuo A."/>
            <person name="Barry K.W."/>
            <person name="Clum A."/>
            <person name="Dockter R.B."/>
            <person name="Fauchery L."/>
            <person name="Iotti M."/>
            <person name="Kohler A."/>
            <person name="Labutti K."/>
            <person name="Lindquist E.A."/>
            <person name="Lipzen A."/>
            <person name="Ohm R.A."/>
            <person name="Wang M."/>
            <person name="Grigoriev I.V."/>
            <person name="Zambonelli A."/>
            <person name="Martin F.M."/>
        </authorList>
    </citation>
    <scope>NUCLEOTIDE SEQUENCE [LARGE SCALE GENOMIC DNA]</scope>
    <source>
        <strain evidence="8 9">Tbo3840</strain>
    </source>
</reference>
<evidence type="ECO:0000256" key="4">
    <source>
        <dbReference type="ARBA" id="ARBA00023004"/>
    </source>
</evidence>
<accession>A0A2T6ZDX4</accession>
<feature type="binding site" description="axial binding residue" evidence="5">
    <location>
        <position position="282"/>
    </location>
    <ligand>
        <name>heme</name>
        <dbReference type="ChEBI" id="CHEBI:30413"/>
    </ligand>
    <ligandPart>
        <name>Fe</name>
        <dbReference type="ChEBI" id="CHEBI:18248"/>
    </ligandPart>
</feature>
<dbReference type="Pfam" id="PF00067">
    <property type="entry name" value="p450"/>
    <property type="match status" value="1"/>
</dbReference>
<dbReference type="EMBL" id="NESQ01000352">
    <property type="protein sequence ID" value="PUU73701.1"/>
    <property type="molecule type" value="Genomic_DNA"/>
</dbReference>
<comment type="caution">
    <text evidence="8">The sequence shown here is derived from an EMBL/GenBank/DDBJ whole genome shotgun (WGS) entry which is preliminary data.</text>
</comment>
<keyword evidence="5 6" id="KW-0349">Heme</keyword>
<name>A0A2T6ZDX4_TUBBO</name>
<protein>
    <submittedName>
        <fullName evidence="8">Cytochrome P450</fullName>
    </submittedName>
</protein>
<dbReference type="InterPro" id="IPR001128">
    <property type="entry name" value="Cyt_P450"/>
</dbReference>
<evidence type="ECO:0000256" key="6">
    <source>
        <dbReference type="RuleBase" id="RU000461"/>
    </source>
</evidence>
<evidence type="ECO:0000313" key="9">
    <source>
        <dbReference type="Proteomes" id="UP000244722"/>
    </source>
</evidence>
<comment type="cofactor">
    <cofactor evidence="1 5">
        <name>heme</name>
        <dbReference type="ChEBI" id="CHEBI:30413"/>
    </cofactor>
</comment>
<dbReference type="OrthoDB" id="3934656at2759"/>
<keyword evidence="3 5" id="KW-0479">Metal-binding</keyword>
<keyword evidence="9" id="KW-1185">Reference proteome</keyword>
<dbReference type="GO" id="GO:0020037">
    <property type="term" value="F:heme binding"/>
    <property type="evidence" value="ECO:0007669"/>
    <property type="project" value="InterPro"/>
</dbReference>
<gene>
    <name evidence="8" type="ORF">B9Z19DRAFT_1134631</name>
</gene>
<dbReference type="STRING" id="42251.A0A2T6ZDX4"/>
<dbReference type="PRINTS" id="PR00465">
    <property type="entry name" value="EP450IV"/>
</dbReference>
<keyword evidence="6" id="KW-0560">Oxidoreductase</keyword>
<dbReference type="Proteomes" id="UP000244722">
    <property type="component" value="Unassembled WGS sequence"/>
</dbReference>
<sequence>MPSASSDKIEDEIPVIPNTPQNIPSHMDIATLDLSETLPVHQAHVTLGMPGPKLTMRRSIQLSPAGAKLGPNIFLGRPCAPERSAFIPIPEVILPLGNPGRVLYVTSRAIRGNIFLNALTTLYPNVLLLPTITFETGTADLKTLKEKSPRHLLSEFYNSPDNTFRLEDFLPYNGGENKYPIFESAVRETIRLHHVVSFSLSREVPPSGCQLHQYHIPPGYNVGMASYQVNYDEGYFGLDVAQFRPERWLEDHPTAMLDGEKRGMKNYIEAGWFTFGAGGRVCIGRHLAMFMMMKFTAAIIREFDTRVVKKPEEVHTLFNKMSGMEVLLSRRCAV</sequence>
<dbReference type="GO" id="GO:0016705">
    <property type="term" value="F:oxidoreductase activity, acting on paired donors, with incorporation or reduction of molecular oxygen"/>
    <property type="evidence" value="ECO:0007669"/>
    <property type="project" value="InterPro"/>
</dbReference>
<dbReference type="InterPro" id="IPR017972">
    <property type="entry name" value="Cyt_P450_CS"/>
</dbReference>
<dbReference type="SUPFAM" id="SSF48264">
    <property type="entry name" value="Cytochrome P450"/>
    <property type="match status" value="1"/>
</dbReference>
<dbReference type="InterPro" id="IPR002403">
    <property type="entry name" value="Cyt_P450_E_grp-IV"/>
</dbReference>
<dbReference type="InterPro" id="IPR050121">
    <property type="entry name" value="Cytochrome_P450_monoxygenase"/>
</dbReference>
<dbReference type="Gene3D" id="1.10.630.10">
    <property type="entry name" value="Cytochrome P450"/>
    <property type="match status" value="1"/>
</dbReference>
<dbReference type="InterPro" id="IPR036396">
    <property type="entry name" value="Cyt_P450_sf"/>
</dbReference>
<evidence type="ECO:0000256" key="7">
    <source>
        <dbReference type="SAM" id="MobiDB-lite"/>
    </source>
</evidence>
<feature type="region of interest" description="Disordered" evidence="7">
    <location>
        <begin position="1"/>
        <end position="20"/>
    </location>
</feature>
<keyword evidence="4 5" id="KW-0408">Iron</keyword>
<dbReference type="GO" id="GO:0004497">
    <property type="term" value="F:monooxygenase activity"/>
    <property type="evidence" value="ECO:0007669"/>
    <property type="project" value="UniProtKB-KW"/>
</dbReference>
<evidence type="ECO:0000256" key="2">
    <source>
        <dbReference type="ARBA" id="ARBA00010617"/>
    </source>
</evidence>
<dbReference type="PANTHER" id="PTHR24305">
    <property type="entry name" value="CYTOCHROME P450"/>
    <property type="match status" value="1"/>
</dbReference>
<evidence type="ECO:0000256" key="5">
    <source>
        <dbReference type="PIRSR" id="PIRSR602403-1"/>
    </source>
</evidence>
<evidence type="ECO:0000313" key="8">
    <source>
        <dbReference type="EMBL" id="PUU73701.1"/>
    </source>
</evidence>
<dbReference type="AlphaFoldDB" id="A0A2T6ZDX4"/>
<dbReference type="PROSITE" id="PS00086">
    <property type="entry name" value="CYTOCHROME_P450"/>
    <property type="match status" value="1"/>
</dbReference>
<keyword evidence="6" id="KW-0503">Monooxygenase</keyword>
<proteinExistence type="inferred from homology"/>
<organism evidence="8 9">
    <name type="scientific">Tuber borchii</name>
    <name type="common">White truffle</name>
    <dbReference type="NCBI Taxonomy" id="42251"/>
    <lineage>
        <taxon>Eukaryota</taxon>
        <taxon>Fungi</taxon>
        <taxon>Dikarya</taxon>
        <taxon>Ascomycota</taxon>
        <taxon>Pezizomycotina</taxon>
        <taxon>Pezizomycetes</taxon>
        <taxon>Pezizales</taxon>
        <taxon>Tuberaceae</taxon>
        <taxon>Tuber</taxon>
    </lineage>
</organism>
<comment type="similarity">
    <text evidence="2 6">Belongs to the cytochrome P450 family.</text>
</comment>
<dbReference type="GO" id="GO:0005506">
    <property type="term" value="F:iron ion binding"/>
    <property type="evidence" value="ECO:0007669"/>
    <property type="project" value="InterPro"/>
</dbReference>
<evidence type="ECO:0000256" key="1">
    <source>
        <dbReference type="ARBA" id="ARBA00001971"/>
    </source>
</evidence>